<reference evidence="1 2" key="1">
    <citation type="submission" date="2012-10" db="EMBL/GenBank/DDBJ databases">
        <authorList>
            <person name="Zafar N."/>
            <person name="Inman J."/>
            <person name="Hall N."/>
            <person name="Lorenzi H."/>
            <person name="Caler E."/>
        </authorList>
    </citation>
    <scope>NUCLEOTIDE SEQUENCE [LARGE SCALE GENOMIC DNA]</scope>
    <source>
        <strain evidence="1 2">IP1</strain>
    </source>
</reference>
<dbReference type="OMA" id="YEHWGLI"/>
<dbReference type="Proteomes" id="UP000014680">
    <property type="component" value="Unassembled WGS sequence"/>
</dbReference>
<dbReference type="VEuPathDB" id="AmoebaDB:EIN_408590"/>
<dbReference type="InterPro" id="IPR027819">
    <property type="entry name" value="C9orf72"/>
</dbReference>
<dbReference type="RefSeq" id="XP_004184936.1">
    <property type="nucleotide sequence ID" value="XM_004184888.1"/>
</dbReference>
<dbReference type="EMBL" id="KB207048">
    <property type="protein sequence ID" value="ELP85590.1"/>
    <property type="molecule type" value="Genomic_DNA"/>
</dbReference>
<accession>A0A0A1TZI8</accession>
<name>A0A0A1TZI8_ENTIV</name>
<evidence type="ECO:0000313" key="2">
    <source>
        <dbReference type="Proteomes" id="UP000014680"/>
    </source>
</evidence>
<dbReference type="KEGG" id="eiv:EIN_408590"/>
<proteinExistence type="predicted"/>
<evidence type="ECO:0000313" key="1">
    <source>
        <dbReference type="EMBL" id="ELP85590.1"/>
    </source>
</evidence>
<dbReference type="AlphaFoldDB" id="A0A0A1TZI8"/>
<gene>
    <name evidence="1" type="ORF">EIN_408590</name>
</gene>
<keyword evidence="2" id="KW-1185">Reference proteome</keyword>
<organism evidence="1 2">
    <name type="scientific">Entamoeba invadens IP1</name>
    <dbReference type="NCBI Taxonomy" id="370355"/>
    <lineage>
        <taxon>Eukaryota</taxon>
        <taxon>Amoebozoa</taxon>
        <taxon>Evosea</taxon>
        <taxon>Archamoebae</taxon>
        <taxon>Mastigamoebida</taxon>
        <taxon>Entamoebidae</taxon>
        <taxon>Entamoeba</taxon>
    </lineage>
</organism>
<dbReference type="OrthoDB" id="26602at2759"/>
<protein>
    <submittedName>
        <fullName evidence="1">Uncharacterized protein</fullName>
    </submittedName>
</protein>
<dbReference type="GeneID" id="14884523"/>
<sequence>MNQYFRHIPFTESVHNDKTKFMTSFIPNRLLFVCGRSVIQNEEYEDVIFIVHFPFFVEKVDGYNASLVMTLSMNFPIISTSLTKNHFFFETLYDSLNLLIYRFYVLHFSSQNALNYLTESIANLVDSLEKTFLTLSFPKPELVNIEQFIAKSPKSKQFKDNTAFIASAISAHVQTYTTICLTSSGLCASAFMHLFEPFDTPVFAGHFYPIMFYPIVLETPSSLFSVVFTPELTPEQYVYFPFPFCVIDPAQRTVQICNKLSLPMHFDQRAVEITRWMFSTLRLDVSLRRIRQAFAPEGSYDSIIRSSKLSTYLQQRLVGFFKLDLHRQKMVLLKLSEELGMRGDIFVKSVEYGDVDLDVNLEWIRSFQEVYGCDMEGFILVLSSLKLMHPVLISTTLWMIQKNFDDIRVNFS</sequence>
<dbReference type="PROSITE" id="PS51835">
    <property type="entry name" value="DENN_C9ORF72"/>
    <property type="match status" value="1"/>
</dbReference>
<dbReference type="GO" id="GO:0005085">
    <property type="term" value="F:guanyl-nucleotide exchange factor activity"/>
    <property type="evidence" value="ECO:0007669"/>
    <property type="project" value="InterPro"/>
</dbReference>